<dbReference type="Pfam" id="PF13560">
    <property type="entry name" value="HTH_31"/>
    <property type="match status" value="1"/>
</dbReference>
<keyword evidence="1" id="KW-0175">Coiled coil</keyword>
<dbReference type="EMBL" id="BONW01000050">
    <property type="protein sequence ID" value="GIG93037.1"/>
    <property type="molecule type" value="Genomic_DNA"/>
</dbReference>
<keyword evidence="5" id="KW-1185">Reference proteome</keyword>
<evidence type="ECO:0000256" key="2">
    <source>
        <dbReference type="SAM" id="MobiDB-lite"/>
    </source>
</evidence>
<evidence type="ECO:0000256" key="1">
    <source>
        <dbReference type="SAM" id="Coils"/>
    </source>
</evidence>
<keyword evidence="3" id="KW-0472">Membrane</keyword>
<feature type="transmembrane region" description="Helical" evidence="3">
    <location>
        <begin position="421"/>
        <end position="440"/>
    </location>
</feature>
<evidence type="ECO:0000256" key="3">
    <source>
        <dbReference type="SAM" id="Phobius"/>
    </source>
</evidence>
<dbReference type="Proteomes" id="UP000646749">
    <property type="component" value="Unassembled WGS sequence"/>
</dbReference>
<accession>A0ABQ4EE81</accession>
<dbReference type="RefSeq" id="WP_203871345.1">
    <property type="nucleotide sequence ID" value="NZ_BONW01000050.1"/>
</dbReference>
<evidence type="ECO:0000313" key="4">
    <source>
        <dbReference type="EMBL" id="GIG93037.1"/>
    </source>
</evidence>
<sequence>MTTGPDPKRRRTRAHTVDEATVRSRCADSDAAEYTLYIRHLIDYYLGLGGQAEVLRIAGRRGILPAGLNRQALSEQLNGRYKHGPNWSTTDVVIACLPDICDTASIRATAAGWYIRARREHPPRYKGPVSMPPDSQPLENVPESGPNIPQLQAKIAQLKERLAADTAHLLETLKKEKSIRREAERRADRHEADYHRERQARLGLQVSAAEVATLREAYARQAVQLELLQAPGLRTTPLVDLPALPDARQRVRLGHLVQTIDPNAPPACRALARYLCVYAEFAGITPAELSVRAGLHAETIYETLAAQRVPTGPELHELAEVLKADPHTIRELAAHARRRTVEDPFWQIADALNATTDASTAPHPPTGTSIVGNPPDNRSTKPDTRPTQSDMGSGPANPTDSRPPTPLADYGQAARQRRRPVVVGIALAVAIGLILAGAAIKLL</sequence>
<keyword evidence="3" id="KW-1133">Transmembrane helix</keyword>
<keyword evidence="3" id="KW-0812">Transmembrane</keyword>
<proteinExistence type="predicted"/>
<organism evidence="4 5">
    <name type="scientific">Plantactinospora endophytica</name>
    <dbReference type="NCBI Taxonomy" id="673535"/>
    <lineage>
        <taxon>Bacteria</taxon>
        <taxon>Bacillati</taxon>
        <taxon>Actinomycetota</taxon>
        <taxon>Actinomycetes</taxon>
        <taxon>Micromonosporales</taxon>
        <taxon>Micromonosporaceae</taxon>
        <taxon>Plantactinospora</taxon>
    </lineage>
</organism>
<feature type="region of interest" description="Disordered" evidence="2">
    <location>
        <begin position="356"/>
        <end position="415"/>
    </location>
</feature>
<name>A0ABQ4EE81_9ACTN</name>
<protein>
    <submittedName>
        <fullName evidence="4">Uncharacterized protein</fullName>
    </submittedName>
</protein>
<evidence type="ECO:0000313" key="5">
    <source>
        <dbReference type="Proteomes" id="UP000646749"/>
    </source>
</evidence>
<gene>
    <name evidence="4" type="ORF">Pen02_79730</name>
</gene>
<reference evidence="4 5" key="1">
    <citation type="submission" date="2021-01" db="EMBL/GenBank/DDBJ databases">
        <title>Whole genome shotgun sequence of Plantactinospora endophytica NBRC 110450.</title>
        <authorList>
            <person name="Komaki H."/>
            <person name="Tamura T."/>
        </authorList>
    </citation>
    <scope>NUCLEOTIDE SEQUENCE [LARGE SCALE GENOMIC DNA]</scope>
    <source>
        <strain evidence="4 5">NBRC 110450</strain>
    </source>
</reference>
<feature type="coiled-coil region" evidence="1">
    <location>
        <begin position="173"/>
        <end position="200"/>
    </location>
</feature>
<comment type="caution">
    <text evidence="4">The sequence shown here is derived from an EMBL/GenBank/DDBJ whole genome shotgun (WGS) entry which is preliminary data.</text>
</comment>
<feature type="compositionally biased region" description="Polar residues" evidence="2">
    <location>
        <begin position="385"/>
        <end position="400"/>
    </location>
</feature>